<dbReference type="Gene3D" id="1.10.10.60">
    <property type="entry name" value="Homeodomain-like"/>
    <property type="match status" value="2"/>
</dbReference>
<dbReference type="SMART" id="SM00342">
    <property type="entry name" value="HTH_ARAC"/>
    <property type="match status" value="1"/>
</dbReference>
<evidence type="ECO:0000313" key="7">
    <source>
        <dbReference type="Proteomes" id="UP000676776"/>
    </source>
</evidence>
<evidence type="ECO:0000256" key="1">
    <source>
        <dbReference type="ARBA" id="ARBA00023015"/>
    </source>
</evidence>
<keyword evidence="3" id="KW-0804">Transcription</keyword>
<proteinExistence type="predicted"/>
<comment type="caution">
    <text evidence="6">The sequence shown here is derived from an EMBL/GenBank/DDBJ whole genome shotgun (WGS) entry which is preliminary data.</text>
</comment>
<dbReference type="PANTHER" id="PTHR43280:SF29">
    <property type="entry name" value="ARAC-FAMILY TRANSCRIPTIONAL REGULATOR"/>
    <property type="match status" value="1"/>
</dbReference>
<sequence>MTSLLDFPFSFGQKSSLLLIFFFHGIVYSFLLFRKGYIHNNTASKWLSLLLFLYAMYLVPYMLGYAGWYSDGSTLTIFSFKLFTVNILFFVPFMQVLLIGPVVYFYTKSLLNASFKISKNDYIHFIPAVLYGIYSLIIFVTDKLILDNYYFYADGRDKDLANWYQVVGLISMIFYLVLSLRYYSGYKKLIFEKVSYADTLLFKWIRNFMIAFLAILILRVVFFITNPEWGNFGSQFWHYIAFSFVFYYIAVTGYSNIIKQTTLRNENLKVINVFEDDISVKKTTSKSDSTEPNVLKWKDELSSLMIQKKLFENPRLTLSDVADELDTTTKTISSVVNSGFNMNFNDFVNHYRIEAVKDKLDKGEQTTSTLLGIALDCGFNSKATFNRAFKKSTDLSPKAYLDQLAKK</sequence>
<keyword evidence="4" id="KW-1133">Transmembrane helix</keyword>
<feature type="transmembrane region" description="Helical" evidence="4">
    <location>
        <begin position="161"/>
        <end position="183"/>
    </location>
</feature>
<dbReference type="SUPFAM" id="SSF46689">
    <property type="entry name" value="Homeodomain-like"/>
    <property type="match status" value="1"/>
</dbReference>
<keyword evidence="1" id="KW-0805">Transcription regulation</keyword>
<evidence type="ECO:0000256" key="2">
    <source>
        <dbReference type="ARBA" id="ARBA00023125"/>
    </source>
</evidence>
<keyword evidence="7" id="KW-1185">Reference proteome</keyword>
<dbReference type="InterPro" id="IPR018060">
    <property type="entry name" value="HTH_AraC"/>
</dbReference>
<dbReference type="Proteomes" id="UP000676776">
    <property type="component" value="Unassembled WGS sequence"/>
</dbReference>
<keyword evidence="4" id="KW-0812">Transmembrane</keyword>
<feature type="domain" description="HTH araC/xylS-type" evidence="5">
    <location>
        <begin position="300"/>
        <end position="403"/>
    </location>
</feature>
<feature type="transmembrane region" description="Helical" evidence="4">
    <location>
        <begin position="83"/>
        <end position="106"/>
    </location>
</feature>
<accession>A0ABS3T6Q2</accession>
<gene>
    <name evidence="6" type="ORF">J4050_14600</name>
</gene>
<dbReference type="PROSITE" id="PS00041">
    <property type="entry name" value="HTH_ARAC_FAMILY_1"/>
    <property type="match status" value="1"/>
</dbReference>
<reference evidence="6 7" key="1">
    <citation type="submission" date="2021-03" db="EMBL/GenBank/DDBJ databases">
        <title>Winogradskyella sp. nov., isolated from costal sediment.</title>
        <authorList>
            <person name="Gao C."/>
        </authorList>
    </citation>
    <scope>NUCLEOTIDE SEQUENCE [LARGE SCALE GENOMIC DNA]</scope>
    <source>
        <strain evidence="6 7">DF17</strain>
    </source>
</reference>
<keyword evidence="4" id="KW-0472">Membrane</keyword>
<feature type="transmembrane region" description="Helical" evidence="4">
    <location>
        <begin position="122"/>
        <end position="141"/>
    </location>
</feature>
<evidence type="ECO:0000256" key="4">
    <source>
        <dbReference type="SAM" id="Phobius"/>
    </source>
</evidence>
<dbReference type="EMBL" id="JAGEVF010000016">
    <property type="protein sequence ID" value="MBO3117984.1"/>
    <property type="molecule type" value="Genomic_DNA"/>
</dbReference>
<feature type="transmembrane region" description="Helical" evidence="4">
    <location>
        <begin position="15"/>
        <end position="34"/>
    </location>
</feature>
<dbReference type="InterPro" id="IPR009057">
    <property type="entry name" value="Homeodomain-like_sf"/>
</dbReference>
<name>A0ABS3T6Q2_9FLAO</name>
<feature type="transmembrane region" description="Helical" evidence="4">
    <location>
        <begin position="46"/>
        <end position="63"/>
    </location>
</feature>
<evidence type="ECO:0000256" key="3">
    <source>
        <dbReference type="ARBA" id="ARBA00023163"/>
    </source>
</evidence>
<feature type="transmembrane region" description="Helical" evidence="4">
    <location>
        <begin position="236"/>
        <end position="257"/>
    </location>
</feature>
<dbReference type="InterPro" id="IPR018062">
    <property type="entry name" value="HTH_AraC-typ_CS"/>
</dbReference>
<feature type="transmembrane region" description="Helical" evidence="4">
    <location>
        <begin position="204"/>
        <end position="224"/>
    </location>
</feature>
<dbReference type="Pfam" id="PF12833">
    <property type="entry name" value="HTH_18"/>
    <property type="match status" value="1"/>
</dbReference>
<evidence type="ECO:0000313" key="6">
    <source>
        <dbReference type="EMBL" id="MBO3117984.1"/>
    </source>
</evidence>
<organism evidence="6 7">
    <name type="scientific">Winogradskyella pelagia</name>
    <dbReference type="NCBI Taxonomy" id="2819984"/>
    <lineage>
        <taxon>Bacteria</taxon>
        <taxon>Pseudomonadati</taxon>
        <taxon>Bacteroidota</taxon>
        <taxon>Flavobacteriia</taxon>
        <taxon>Flavobacteriales</taxon>
        <taxon>Flavobacteriaceae</taxon>
        <taxon>Winogradskyella</taxon>
    </lineage>
</organism>
<keyword evidence="2" id="KW-0238">DNA-binding</keyword>
<evidence type="ECO:0000259" key="5">
    <source>
        <dbReference type="PROSITE" id="PS01124"/>
    </source>
</evidence>
<dbReference type="PROSITE" id="PS01124">
    <property type="entry name" value="HTH_ARAC_FAMILY_2"/>
    <property type="match status" value="1"/>
</dbReference>
<protein>
    <submittedName>
        <fullName evidence="6">AraC family transcriptional regulator</fullName>
    </submittedName>
</protein>
<dbReference type="PANTHER" id="PTHR43280">
    <property type="entry name" value="ARAC-FAMILY TRANSCRIPTIONAL REGULATOR"/>
    <property type="match status" value="1"/>
</dbReference>